<dbReference type="Gene3D" id="3.90.1590.10">
    <property type="entry name" value="glutathione-dependent formaldehyde- activating enzyme (gfa)"/>
    <property type="match status" value="1"/>
</dbReference>
<keyword evidence="10" id="KW-1185">Reference proteome</keyword>
<feature type="compositionally biased region" description="Polar residues" evidence="5">
    <location>
        <begin position="96"/>
        <end position="109"/>
    </location>
</feature>
<dbReference type="InterPro" id="IPR006913">
    <property type="entry name" value="CENP-V/GFA"/>
</dbReference>
<organism evidence="8">
    <name type="scientific">Microbotryum lychnidis-dioicae (strain p1A1 Lamole / MvSl-1064)</name>
    <name type="common">Anther smut fungus</name>
    <dbReference type="NCBI Taxonomy" id="683840"/>
    <lineage>
        <taxon>Eukaryota</taxon>
        <taxon>Fungi</taxon>
        <taxon>Dikarya</taxon>
        <taxon>Basidiomycota</taxon>
        <taxon>Pucciniomycotina</taxon>
        <taxon>Microbotryomycetes</taxon>
        <taxon>Microbotryales</taxon>
        <taxon>Microbotryaceae</taxon>
        <taxon>Microbotryum</taxon>
    </lineage>
</organism>
<evidence type="ECO:0000256" key="4">
    <source>
        <dbReference type="ARBA" id="ARBA00023239"/>
    </source>
</evidence>
<dbReference type="PANTHER" id="PTHR33337:SF30">
    <property type="entry name" value="DUF636 DOMAIN PROTEIN (AFU_ORTHOLOGUE AFUA_1G03180)"/>
    <property type="match status" value="1"/>
</dbReference>
<evidence type="ECO:0000256" key="6">
    <source>
        <dbReference type="SAM" id="Phobius"/>
    </source>
</evidence>
<feature type="compositionally biased region" description="Polar residues" evidence="5">
    <location>
        <begin position="467"/>
        <end position="477"/>
    </location>
</feature>
<dbReference type="Proteomes" id="UP000017200">
    <property type="component" value="Unassembled WGS sequence"/>
</dbReference>
<dbReference type="STRING" id="683840.U5H1F2"/>
<reference evidence="10" key="1">
    <citation type="submission" date="2010-11" db="EMBL/GenBank/DDBJ databases">
        <title>The genome sequence of Microbotryum violaceum strain p1A1 Lamole.</title>
        <authorList>
            <person name="Cuomo C."/>
            <person name="Perlin M."/>
            <person name="Young S.K."/>
            <person name="Zeng Q."/>
            <person name="Gargeya S."/>
            <person name="Alvarado L."/>
            <person name="Berlin A."/>
            <person name="Chapman S.B."/>
            <person name="Chen Z."/>
            <person name="Freedman E."/>
            <person name="Gellesch M."/>
            <person name="Goldberg J."/>
            <person name="Griggs A."/>
            <person name="Gujja S."/>
            <person name="Heilman E."/>
            <person name="Heiman D."/>
            <person name="Howarth C."/>
            <person name="Mehta T."/>
            <person name="Neiman D."/>
            <person name="Pearson M."/>
            <person name="Roberts A."/>
            <person name="Saif S."/>
            <person name="Shea T."/>
            <person name="Shenoy N."/>
            <person name="Sisk P."/>
            <person name="Stolte C."/>
            <person name="Sykes S."/>
            <person name="White J."/>
            <person name="Yandava C."/>
            <person name="Haas B."/>
            <person name="Nusbaum C."/>
            <person name="Birren B."/>
        </authorList>
    </citation>
    <scope>NUCLEOTIDE SEQUENCE [LARGE SCALE GENOMIC DNA]</scope>
    <source>
        <strain evidence="10">p1A1 Lamole</strain>
    </source>
</reference>
<name>U5H1F2_USTV1</name>
<dbReference type="PANTHER" id="PTHR33337">
    <property type="entry name" value="GFA DOMAIN-CONTAINING PROTEIN"/>
    <property type="match status" value="1"/>
</dbReference>
<dbReference type="OrthoDB" id="9985472at2759"/>
<keyword evidence="6" id="KW-0812">Transmembrane</keyword>
<dbReference type="GO" id="GO:0046872">
    <property type="term" value="F:metal ion binding"/>
    <property type="evidence" value="ECO:0007669"/>
    <property type="project" value="UniProtKB-KW"/>
</dbReference>
<feature type="compositionally biased region" description="Low complexity" evidence="5">
    <location>
        <begin position="441"/>
        <end position="454"/>
    </location>
</feature>
<keyword evidence="6" id="KW-0472">Membrane</keyword>
<feature type="region of interest" description="Disordered" evidence="5">
    <location>
        <begin position="606"/>
        <end position="883"/>
    </location>
</feature>
<proteinExistence type="inferred from homology"/>
<feature type="compositionally biased region" description="Low complexity" evidence="5">
    <location>
        <begin position="111"/>
        <end position="140"/>
    </location>
</feature>
<feature type="region of interest" description="Disordered" evidence="5">
    <location>
        <begin position="571"/>
        <end position="592"/>
    </location>
</feature>
<feature type="compositionally biased region" description="Acidic residues" evidence="5">
    <location>
        <begin position="368"/>
        <end position="382"/>
    </location>
</feature>
<comment type="similarity">
    <text evidence="1">Belongs to the Gfa family.</text>
</comment>
<feature type="region of interest" description="Disordered" evidence="5">
    <location>
        <begin position="190"/>
        <end position="495"/>
    </location>
</feature>
<evidence type="ECO:0000256" key="5">
    <source>
        <dbReference type="SAM" id="MobiDB-lite"/>
    </source>
</evidence>
<reference evidence="8 10" key="3">
    <citation type="journal article" date="2015" name="BMC Genomics">
        <title>Sex and parasites: genomic and transcriptomic analysis of Microbotryum lychnidis-dioicae, the biotrophic and plant-castrating anther smut fungus.</title>
        <authorList>
            <person name="Perlin M.H."/>
            <person name="Amselem J."/>
            <person name="Fontanillas E."/>
            <person name="Toh S.S."/>
            <person name="Chen Z."/>
            <person name="Goldberg J."/>
            <person name="Duplessis S."/>
            <person name="Henrissat B."/>
            <person name="Young S."/>
            <person name="Zeng Q."/>
            <person name="Aguileta G."/>
            <person name="Petit E."/>
            <person name="Badouin H."/>
            <person name="Andrews J."/>
            <person name="Razeeq D."/>
            <person name="Gabaldon T."/>
            <person name="Quesneville H."/>
            <person name="Giraud T."/>
            <person name="Hood M.E."/>
            <person name="Schultz D.J."/>
            <person name="Cuomo C.A."/>
        </authorList>
    </citation>
    <scope>NUCLEOTIDE SEQUENCE [LARGE SCALE GENOMIC DNA]</scope>
    <source>
        <strain evidence="8">P1A1 Lamole</strain>
        <strain evidence="10">p1A1 Lamole</strain>
    </source>
</reference>
<reference evidence="9" key="4">
    <citation type="submission" date="2015-06" db="UniProtKB">
        <authorList>
            <consortium name="EnsemblFungi"/>
        </authorList>
    </citation>
    <scope>IDENTIFICATION</scope>
</reference>
<feature type="compositionally biased region" description="Basic and acidic residues" evidence="5">
    <location>
        <begin position="658"/>
        <end position="671"/>
    </location>
</feature>
<keyword evidence="6" id="KW-1133">Transmembrane helix</keyword>
<evidence type="ECO:0000313" key="8">
    <source>
        <dbReference type="EMBL" id="KDE08755.1"/>
    </source>
</evidence>
<evidence type="ECO:0000256" key="3">
    <source>
        <dbReference type="ARBA" id="ARBA00022833"/>
    </source>
</evidence>
<sequence length="1258" mass="132402">MARTGVEKVGQQLPRAPVAKPLTSRIPWTVWILLALGVYAFWSYLTQRSKRSKQPRRRIATKAEPRRPTGLDSPRLGSAPKLSRRSSFARGVRGPTSESHGRSQTTSRAGSPFRPSFSSSRLAHLAQSAAGTPASSSTAGRSRHANSFGPDMSEVSFQGSSYLPHSPLALGQRYILANRSNGLLRSASSYSIDSRGGQEASPGPRRSGFSDVYSPNVLDSASRKRRDFDTESLGTISQRSEKRFRMTDNEQGAFDEDDQDSDDAAMELDEMVEVAAAEQKRGTKRGPKSQGGHVKRTRQGETGDDAPRHENDEMDTKPDLEFLSKKRTRPSRDVNESFAEESAVDKRPRNGIQGKGGSKRRLDLVDTPTEEDEFDFEDEDSDGDRSPRNADSEVDEEEELEQDDENREQRRNHKSKRARSMEERTESGEDSLMGDDDYEAEAAAVAPLASSDVASGSSRKRDDPTKASATSSISTEAGVNKPVRRPGDTWVNLEGDRCRMDTDGKQRKLCEVREMRRKYKMPKDSIHPDAKTMHVVVTEKWLTQDEYTQLLAQGKLAWQAVEDKAALKAGAQSASDSSTAPQNKAAQTKPKGIYFATGTRTPLRTHSVLSSRPSSGNASPVSTPQSPAYATLLNGRMRLPSGAHASPARSWSTSKSARLVEDEQKAKAERERRRRASIMLGGEDEEKEVAQTAPAPPAPASLAAPPSTLSAPSTQPAVEPANEKKDDQPTPSYSFGQPHATTSAPPSSSATPPSFFSKPAVAAGLEAAKAEGAPKSAAPPSFFADVTRPQSNATLSSAEPAKAASFSFGAPSSTSTPPSQSAPSAAAAKAPFSFGAPPPLSAAPSTNVSAPSAASSAPFSFGAATSSSSSTLPPLSRRAPNTASPAAFNLGAASTASATAPASGSAPAPSFGFGAAPDQLAAPTAAPAPSFSFGSTSAGPPPPSSTSSTGGFAFGAPSTPFGGNISAAPAPATAAPAPSFSFGAATTPAPVAQSSAPSFSFGNAASGSAPALFNLGSSSANASGTASLAGTPSVGQPFMFGQSTNSFGSVTGASIPAQSPGAAPAVFNFGSGGDESTGSAPRRRIAGRRPADCLREYEFYIVVAPLHIPYPSLSMPINASCYCEAVQFELDEDVSALSGILCHCRTCQKLANDRSYNIASSEDKLKVTKGTPKVFYDQKTDSGMPIKRSFCGDCGSALFSKPSSRPGAVFVKVGVLDEAAKVKPGAEIYVDSQLPLIDSQSEFNIKIKRFEGMMAKEV</sequence>
<feature type="region of interest" description="Disordered" evidence="5">
    <location>
        <begin position="51"/>
        <end position="152"/>
    </location>
</feature>
<feature type="compositionally biased region" description="Acidic residues" evidence="5">
    <location>
        <begin position="428"/>
        <end position="440"/>
    </location>
</feature>
<feature type="compositionally biased region" description="Acidic residues" evidence="5">
    <location>
        <begin position="392"/>
        <end position="406"/>
    </location>
</feature>
<dbReference type="SUPFAM" id="SSF51316">
    <property type="entry name" value="Mss4-like"/>
    <property type="match status" value="1"/>
</dbReference>
<dbReference type="Pfam" id="PF04828">
    <property type="entry name" value="GFA"/>
    <property type="match status" value="1"/>
</dbReference>
<evidence type="ECO:0000256" key="2">
    <source>
        <dbReference type="ARBA" id="ARBA00022723"/>
    </source>
</evidence>
<feature type="compositionally biased region" description="Low complexity" evidence="5">
    <location>
        <begin position="800"/>
        <end position="835"/>
    </location>
</feature>
<evidence type="ECO:0000256" key="1">
    <source>
        <dbReference type="ARBA" id="ARBA00005495"/>
    </source>
</evidence>
<dbReference type="InParanoid" id="U5H1F2"/>
<reference evidence="8" key="2">
    <citation type="submission" date="2010-11" db="EMBL/GenBank/DDBJ databases">
        <authorList>
            <consortium name="The Broad Institute Genome Sequencing Platform"/>
            <person name="Earl A."/>
            <person name="Ward D."/>
            <person name="Feldgarden M."/>
            <person name="Gevers D."/>
            <person name="Butler R."/>
            <person name="Young S.K."/>
            <person name="Zeng Q."/>
            <person name="Gargeya S."/>
            <person name="Fitzgerald M."/>
            <person name="Haas B."/>
            <person name="Abouelleil A."/>
            <person name="Alvarado L."/>
            <person name="Arachchi H.M."/>
            <person name="Berlin A."/>
            <person name="Brown A."/>
            <person name="Chapman S.B."/>
            <person name="Chen Z."/>
            <person name="Dunbar C."/>
            <person name="Freedman E."/>
            <person name="Gearin G."/>
            <person name="Gellesch M."/>
            <person name="Goldberg J."/>
            <person name="Griggs A."/>
            <person name="Gujja S."/>
            <person name="Heilman E."/>
            <person name="Heiman D."/>
            <person name="Howarth C."/>
            <person name="Larson L."/>
            <person name="Lui A."/>
            <person name="MacDonald P.J.P."/>
            <person name="Mehta T."/>
            <person name="Montmayeur A."/>
            <person name="Murphy C."/>
            <person name="Neiman D."/>
            <person name="Pearson M."/>
            <person name="Priest M."/>
            <person name="Roberts A."/>
            <person name="Saif S."/>
            <person name="Shea T."/>
            <person name="Shenoy N."/>
            <person name="Sisk P."/>
            <person name="Stolte C."/>
            <person name="Sykes S."/>
            <person name="White J."/>
            <person name="Yandava C."/>
            <person name="Wortman J."/>
            <person name="Nusbaum C."/>
            <person name="Birren B."/>
        </authorList>
    </citation>
    <scope>NUCLEOTIDE SEQUENCE</scope>
    <source>
        <strain evidence="8">P1A1 Lamole</strain>
    </source>
</reference>
<dbReference type="GO" id="GO:0016846">
    <property type="term" value="F:carbon-sulfur lyase activity"/>
    <property type="evidence" value="ECO:0007669"/>
    <property type="project" value="InterPro"/>
</dbReference>
<dbReference type="EMBL" id="GL541648">
    <property type="protein sequence ID" value="KDE08755.1"/>
    <property type="molecule type" value="Genomic_DNA"/>
</dbReference>
<keyword evidence="4" id="KW-0456">Lyase</keyword>
<feature type="compositionally biased region" description="Polar residues" evidence="5">
    <location>
        <begin position="572"/>
        <end position="586"/>
    </location>
</feature>
<feature type="compositionally biased region" description="Basic residues" evidence="5">
    <location>
        <begin position="51"/>
        <end position="60"/>
    </location>
</feature>
<gene>
    <name evidence="8" type="ORF">MVLG_01209</name>
</gene>
<feature type="compositionally biased region" description="Low complexity" evidence="5">
    <location>
        <begin position="842"/>
        <end position="880"/>
    </location>
</feature>
<feature type="region of interest" description="Disordered" evidence="5">
    <location>
        <begin position="922"/>
        <end position="953"/>
    </location>
</feature>
<protein>
    <recommendedName>
        <fullName evidence="7">CENP-V/GFA domain-containing protein</fullName>
    </recommendedName>
</protein>
<feature type="compositionally biased region" description="Polar residues" evidence="5">
    <location>
        <begin position="788"/>
        <end position="797"/>
    </location>
</feature>
<dbReference type="EnsemblFungi" id="MVLG_01209T0">
    <property type="protein sequence ID" value="MVLG_01209T0"/>
    <property type="gene ID" value="MVLG_01209"/>
</dbReference>
<feature type="transmembrane region" description="Helical" evidence="6">
    <location>
        <begin position="28"/>
        <end position="46"/>
    </location>
</feature>
<evidence type="ECO:0000313" key="10">
    <source>
        <dbReference type="Proteomes" id="UP000017200"/>
    </source>
</evidence>
<feature type="compositionally biased region" description="Basic and acidic residues" evidence="5">
    <location>
        <begin position="239"/>
        <end position="248"/>
    </location>
</feature>
<feature type="compositionally biased region" description="Basic residues" evidence="5">
    <location>
        <begin position="282"/>
        <end position="297"/>
    </location>
</feature>
<accession>U5H1F2</accession>
<feature type="compositionally biased region" description="Acidic residues" evidence="5">
    <location>
        <begin position="253"/>
        <end position="272"/>
    </location>
</feature>
<feature type="compositionally biased region" description="Low complexity" evidence="5">
    <location>
        <begin position="740"/>
        <end position="784"/>
    </location>
</feature>
<feature type="compositionally biased region" description="Low complexity" evidence="5">
    <location>
        <begin position="922"/>
        <end position="938"/>
    </location>
</feature>
<dbReference type="InterPro" id="IPR011057">
    <property type="entry name" value="Mss4-like_sf"/>
</dbReference>
<evidence type="ECO:0000259" key="7">
    <source>
        <dbReference type="PROSITE" id="PS51891"/>
    </source>
</evidence>
<keyword evidence="3" id="KW-0862">Zinc</keyword>
<feature type="compositionally biased region" description="Basic and acidic residues" evidence="5">
    <location>
        <begin position="298"/>
        <end position="335"/>
    </location>
</feature>
<dbReference type="PROSITE" id="PS51891">
    <property type="entry name" value="CENP_V_GFA"/>
    <property type="match status" value="1"/>
</dbReference>
<dbReference type="AlphaFoldDB" id="U5H1F2"/>
<feature type="compositionally biased region" description="Low complexity" evidence="5">
    <location>
        <begin position="700"/>
        <end position="717"/>
    </location>
</feature>
<feature type="compositionally biased region" description="Polar residues" evidence="5">
    <location>
        <begin position="606"/>
        <end position="628"/>
    </location>
</feature>
<keyword evidence="2" id="KW-0479">Metal-binding</keyword>
<evidence type="ECO:0000313" key="9">
    <source>
        <dbReference type="EnsemblFungi" id="MVLG_01209T0"/>
    </source>
</evidence>
<dbReference type="EMBL" id="AEIJ01000100">
    <property type="status" value="NOT_ANNOTATED_CDS"/>
    <property type="molecule type" value="Genomic_DNA"/>
</dbReference>
<feature type="domain" description="CENP-V/GFA" evidence="7">
    <location>
        <begin position="1117"/>
        <end position="1230"/>
    </location>
</feature>